<keyword evidence="3" id="KW-0808">Transferase</keyword>
<dbReference type="Gene3D" id="3.40.1280.30">
    <property type="match status" value="1"/>
</dbReference>
<evidence type="ECO:0000256" key="11">
    <source>
        <dbReference type="SAM" id="MobiDB-lite"/>
    </source>
</evidence>
<sequence length="318" mass="36012">MMKFADNSCSKTVSYIGEADGKETPEDVSSLLDRLALIPFDFSIDDSGSSAQEHGACCSKNVMRKQRHWEKIVVAKKSKRRQEKERRKAKQSGDVSGGTDAQHSKKFLKALTKKRLLEAKDSGPKLCIDLSMTDHMSKKEISRLAAQIGRLYGSNKKAAKPFWLYLTGLVENSLLYDECVRMNDGFVHYLVESTEDHFLDLFPLEMIIYLTPDSDLVLQDINPTKVYVLGGLVDESVQKKVTYQKAKDHGLHTARLPIQEYMVKKDNVKNYHSEILAINQVFDILRTYCETRSWPEALRAGVSPGKGFVLQDEITLEN</sequence>
<comment type="caution">
    <text evidence="13">The sequence shown here is derived from an EMBL/GenBank/DDBJ whole genome shotgun (WGS) entry which is preliminary data.</text>
</comment>
<evidence type="ECO:0000256" key="10">
    <source>
        <dbReference type="ARBA" id="ARBA00048434"/>
    </source>
</evidence>
<evidence type="ECO:0000313" key="13">
    <source>
        <dbReference type="EMBL" id="CAJ0963766.1"/>
    </source>
</evidence>
<name>A0ABN9MIC5_9NEOB</name>
<evidence type="ECO:0000256" key="4">
    <source>
        <dbReference type="ARBA" id="ARBA00022691"/>
    </source>
</evidence>
<evidence type="ECO:0000256" key="3">
    <source>
        <dbReference type="ARBA" id="ARBA00022679"/>
    </source>
</evidence>
<dbReference type="PANTHER" id="PTHR13563:SF19">
    <property type="entry name" value="TRNA METHYLTRANSFERASE 10 HOMOLOG B"/>
    <property type="match status" value="1"/>
</dbReference>
<feature type="region of interest" description="Disordered" evidence="11">
    <location>
        <begin position="71"/>
        <end position="101"/>
    </location>
</feature>
<evidence type="ECO:0000259" key="12">
    <source>
        <dbReference type="PROSITE" id="PS51675"/>
    </source>
</evidence>
<dbReference type="EC" id="2.1.1.221" evidence="1"/>
<dbReference type="InterPro" id="IPR047911">
    <property type="entry name" value="Trm10_B_MTase_dom"/>
</dbReference>
<dbReference type="InterPro" id="IPR038459">
    <property type="entry name" value="MT_TRM10-typ_sf"/>
</dbReference>
<proteinExistence type="predicted"/>
<evidence type="ECO:0000313" key="14">
    <source>
        <dbReference type="Proteomes" id="UP001176940"/>
    </source>
</evidence>
<comment type="function">
    <text evidence="9">S-adenosyl-L-methionine-dependent guanine N(1)-methyltransferase that catalyzes the formation of N(1)-methylguanine at position 9 (m1G9) in tRNAs. Probably not able to catalyze formation of N(1)-methyladenine at position 9 (m1A9) in tRNAs.</text>
</comment>
<keyword evidence="2" id="KW-0489">Methyltransferase</keyword>
<reference evidence="13" key="1">
    <citation type="submission" date="2023-07" db="EMBL/GenBank/DDBJ databases">
        <authorList>
            <person name="Stuckert A."/>
        </authorList>
    </citation>
    <scope>NUCLEOTIDE SEQUENCE</scope>
</reference>
<keyword evidence="5" id="KW-0175">Coiled coil</keyword>
<evidence type="ECO:0000256" key="9">
    <source>
        <dbReference type="ARBA" id="ARBA00045240"/>
    </source>
</evidence>
<evidence type="ECO:0000256" key="1">
    <source>
        <dbReference type="ARBA" id="ARBA00012797"/>
    </source>
</evidence>
<keyword evidence="4" id="KW-0949">S-adenosyl-L-methionine</keyword>
<dbReference type="CDD" id="cd18100">
    <property type="entry name" value="Trm10euk_B"/>
    <property type="match status" value="1"/>
</dbReference>
<evidence type="ECO:0000256" key="8">
    <source>
        <dbReference type="ARBA" id="ARBA00035725"/>
    </source>
</evidence>
<protein>
    <recommendedName>
        <fullName evidence="6">tRNA methyltransferase 10 homolog B</fullName>
        <ecNumber evidence="1">2.1.1.221</ecNumber>
    </recommendedName>
    <alternativeName>
        <fullName evidence="7">RNA (guanine-9-)-methyltransferase domain-containing protein 3</fullName>
    </alternativeName>
    <alternativeName>
        <fullName evidence="8">tRNA (guanine(9)-N(1))-methyltransferase TRMT10B</fullName>
    </alternativeName>
</protein>
<dbReference type="EMBL" id="CAUEEQ010058411">
    <property type="protein sequence ID" value="CAJ0963766.1"/>
    <property type="molecule type" value="Genomic_DNA"/>
</dbReference>
<feature type="domain" description="SAM-dependent MTase TRM10-type" evidence="12">
    <location>
        <begin position="112"/>
        <end position="309"/>
    </location>
</feature>
<dbReference type="PROSITE" id="PS51675">
    <property type="entry name" value="SAM_MT_TRM10"/>
    <property type="match status" value="1"/>
</dbReference>
<evidence type="ECO:0000256" key="5">
    <source>
        <dbReference type="ARBA" id="ARBA00023054"/>
    </source>
</evidence>
<dbReference type="Proteomes" id="UP001176940">
    <property type="component" value="Unassembled WGS sequence"/>
</dbReference>
<evidence type="ECO:0000256" key="7">
    <source>
        <dbReference type="ARBA" id="ARBA00035712"/>
    </source>
</evidence>
<dbReference type="PANTHER" id="PTHR13563">
    <property type="entry name" value="TRNA (GUANINE-9-) METHYLTRANSFERASE"/>
    <property type="match status" value="1"/>
</dbReference>
<gene>
    <name evidence="13" type="ORF">RIMI_LOCUS18818604</name>
</gene>
<dbReference type="InterPro" id="IPR028564">
    <property type="entry name" value="MT_TRM10-typ"/>
</dbReference>
<keyword evidence="14" id="KW-1185">Reference proteome</keyword>
<feature type="compositionally biased region" description="Basic residues" evidence="11">
    <location>
        <begin position="71"/>
        <end position="81"/>
    </location>
</feature>
<comment type="catalytic activity">
    <reaction evidence="10">
        <text>guanosine(9) in tRNA + S-adenosyl-L-methionine = N(1)-methylguanosine(9) in tRNA + S-adenosyl-L-homocysteine + H(+)</text>
        <dbReference type="Rhea" id="RHEA:43156"/>
        <dbReference type="Rhea" id="RHEA-COMP:10367"/>
        <dbReference type="Rhea" id="RHEA-COMP:10368"/>
        <dbReference type="ChEBI" id="CHEBI:15378"/>
        <dbReference type="ChEBI" id="CHEBI:57856"/>
        <dbReference type="ChEBI" id="CHEBI:59789"/>
        <dbReference type="ChEBI" id="CHEBI:73542"/>
        <dbReference type="ChEBI" id="CHEBI:74269"/>
        <dbReference type="EC" id="2.1.1.221"/>
    </reaction>
</comment>
<dbReference type="InterPro" id="IPR007356">
    <property type="entry name" value="tRNA_m1G_MeTrfase_euk"/>
</dbReference>
<organism evidence="13 14">
    <name type="scientific">Ranitomeya imitator</name>
    <name type="common">mimic poison frog</name>
    <dbReference type="NCBI Taxonomy" id="111125"/>
    <lineage>
        <taxon>Eukaryota</taxon>
        <taxon>Metazoa</taxon>
        <taxon>Chordata</taxon>
        <taxon>Craniata</taxon>
        <taxon>Vertebrata</taxon>
        <taxon>Euteleostomi</taxon>
        <taxon>Amphibia</taxon>
        <taxon>Batrachia</taxon>
        <taxon>Anura</taxon>
        <taxon>Neobatrachia</taxon>
        <taxon>Hyloidea</taxon>
        <taxon>Dendrobatidae</taxon>
        <taxon>Dendrobatinae</taxon>
        <taxon>Ranitomeya</taxon>
    </lineage>
</organism>
<accession>A0ABN9MIC5</accession>
<evidence type="ECO:0000256" key="2">
    <source>
        <dbReference type="ARBA" id="ARBA00022603"/>
    </source>
</evidence>
<evidence type="ECO:0000256" key="6">
    <source>
        <dbReference type="ARBA" id="ARBA00035688"/>
    </source>
</evidence>